<evidence type="ECO:0000313" key="2">
    <source>
        <dbReference type="EMBL" id="GAA1920217.1"/>
    </source>
</evidence>
<evidence type="ECO:0000259" key="1">
    <source>
        <dbReference type="Pfam" id="PF01636"/>
    </source>
</evidence>
<evidence type="ECO:0000313" key="3">
    <source>
        <dbReference type="Proteomes" id="UP001501612"/>
    </source>
</evidence>
<dbReference type="EMBL" id="BAAAMY010000005">
    <property type="protein sequence ID" value="GAA1920217.1"/>
    <property type="molecule type" value="Genomic_DNA"/>
</dbReference>
<feature type="domain" description="Aminoglycoside phosphotransferase" evidence="1">
    <location>
        <begin position="58"/>
        <end position="275"/>
    </location>
</feature>
<organism evidence="2 3">
    <name type="scientific">Nocardioides lentus</name>
    <dbReference type="NCBI Taxonomy" id="338077"/>
    <lineage>
        <taxon>Bacteria</taxon>
        <taxon>Bacillati</taxon>
        <taxon>Actinomycetota</taxon>
        <taxon>Actinomycetes</taxon>
        <taxon>Propionibacteriales</taxon>
        <taxon>Nocardioidaceae</taxon>
        <taxon>Nocardioides</taxon>
    </lineage>
</organism>
<protein>
    <recommendedName>
        <fullName evidence="1">Aminoglycoside phosphotransferase domain-containing protein</fullName>
    </recommendedName>
</protein>
<proteinExistence type="predicted"/>
<keyword evidence="3" id="KW-1185">Reference proteome</keyword>
<gene>
    <name evidence="2" type="ORF">GCM10009737_22180</name>
</gene>
<dbReference type="SUPFAM" id="SSF56112">
    <property type="entry name" value="Protein kinase-like (PK-like)"/>
    <property type="match status" value="1"/>
</dbReference>
<sequence>MRVKHPVRETRPVTSAPRLQPLVRARVAGLGDVGAAWVEALPGRLGELAAAWDLELGRGLPGGSASYVVRGRTGGGDERVVKVALPGQEAALAREAAVLAAADGRGYVRLLAHDGGADGSPALLLESLGPSLDAALLPPEQVLDVVADLLRTAWRVPVPAGTADAGDAAVTPGPRSRAVVLAALVREADARHPGVCDPAVRDHALTLARDLAATDDPGRWVPCHGDPHPANVLRRGEGWALVDPDGVRADPAYDLGVLVREWTHRVRRSEDPRALVAGWCARLGERTGTDPARIEAWGFLERVSTGLHVVDFGATAMGRTFLDSAVRLLP</sequence>
<accession>A0ABP5AR15</accession>
<dbReference type="Proteomes" id="UP001501612">
    <property type="component" value="Unassembled WGS sequence"/>
</dbReference>
<name>A0ABP5AR15_9ACTN</name>
<dbReference type="InterPro" id="IPR011009">
    <property type="entry name" value="Kinase-like_dom_sf"/>
</dbReference>
<reference evidence="3" key="1">
    <citation type="journal article" date="2019" name="Int. J. Syst. Evol. Microbiol.">
        <title>The Global Catalogue of Microorganisms (GCM) 10K type strain sequencing project: providing services to taxonomists for standard genome sequencing and annotation.</title>
        <authorList>
            <consortium name="The Broad Institute Genomics Platform"/>
            <consortium name="The Broad Institute Genome Sequencing Center for Infectious Disease"/>
            <person name="Wu L."/>
            <person name="Ma J."/>
        </authorList>
    </citation>
    <scope>NUCLEOTIDE SEQUENCE [LARGE SCALE GENOMIC DNA]</scope>
    <source>
        <strain evidence="3">JCM 14046</strain>
    </source>
</reference>
<dbReference type="Pfam" id="PF01636">
    <property type="entry name" value="APH"/>
    <property type="match status" value="1"/>
</dbReference>
<dbReference type="Gene3D" id="3.90.1200.10">
    <property type="match status" value="1"/>
</dbReference>
<dbReference type="InterPro" id="IPR002575">
    <property type="entry name" value="Aminoglycoside_PTrfase"/>
</dbReference>
<comment type="caution">
    <text evidence="2">The sequence shown here is derived from an EMBL/GenBank/DDBJ whole genome shotgun (WGS) entry which is preliminary data.</text>
</comment>